<dbReference type="Gene3D" id="3.40.50.2300">
    <property type="match status" value="1"/>
</dbReference>
<dbReference type="InterPro" id="IPR014811">
    <property type="entry name" value="ArgoL1"/>
</dbReference>
<accession>A0A2G2V8F6</accession>
<feature type="compositionally biased region" description="Low complexity" evidence="3">
    <location>
        <begin position="40"/>
        <end position="54"/>
    </location>
</feature>
<dbReference type="PANTHER" id="PTHR22891">
    <property type="entry name" value="EUKARYOTIC TRANSLATION INITIATION FACTOR 2C"/>
    <property type="match status" value="1"/>
</dbReference>
<organism evidence="5 6">
    <name type="scientific">Capsicum baccatum</name>
    <name type="common">Peruvian pepper</name>
    <dbReference type="NCBI Taxonomy" id="33114"/>
    <lineage>
        <taxon>Eukaryota</taxon>
        <taxon>Viridiplantae</taxon>
        <taxon>Streptophyta</taxon>
        <taxon>Embryophyta</taxon>
        <taxon>Tracheophyta</taxon>
        <taxon>Spermatophyta</taxon>
        <taxon>Magnoliopsida</taxon>
        <taxon>eudicotyledons</taxon>
        <taxon>Gunneridae</taxon>
        <taxon>Pentapetalae</taxon>
        <taxon>asterids</taxon>
        <taxon>lamiids</taxon>
        <taxon>Solanales</taxon>
        <taxon>Solanaceae</taxon>
        <taxon>Solanoideae</taxon>
        <taxon>Capsiceae</taxon>
        <taxon>Capsicum</taxon>
    </lineage>
</organism>
<dbReference type="OrthoDB" id="1688193at2759"/>
<dbReference type="EMBL" id="MLFT02000141">
    <property type="protein sequence ID" value="PHT29188.1"/>
    <property type="molecule type" value="Genomic_DNA"/>
</dbReference>
<dbReference type="Pfam" id="PF08699">
    <property type="entry name" value="ArgoL1"/>
    <property type="match status" value="1"/>
</dbReference>
<keyword evidence="6" id="KW-1185">Reference proteome</keyword>
<evidence type="ECO:0000256" key="3">
    <source>
        <dbReference type="SAM" id="MobiDB-lite"/>
    </source>
</evidence>
<name>A0A2G2V8F6_CAPBA</name>
<dbReference type="Pfam" id="PF02170">
    <property type="entry name" value="PAZ"/>
    <property type="match status" value="1"/>
</dbReference>
<dbReference type="GO" id="GO:0003723">
    <property type="term" value="F:RNA binding"/>
    <property type="evidence" value="ECO:0007669"/>
    <property type="project" value="InterPro"/>
</dbReference>
<evidence type="ECO:0000259" key="4">
    <source>
        <dbReference type="PROSITE" id="PS50821"/>
    </source>
</evidence>
<dbReference type="Gene3D" id="3.40.50.150">
    <property type="entry name" value="Vaccinia Virus protein VP39"/>
    <property type="match status" value="1"/>
</dbReference>
<feature type="compositionally biased region" description="Polar residues" evidence="3">
    <location>
        <begin position="1"/>
        <end position="11"/>
    </location>
</feature>
<protein>
    <submittedName>
        <fullName evidence="5">Protein argonaute 1B</fullName>
    </submittedName>
</protein>
<reference evidence="6" key="2">
    <citation type="journal article" date="2017" name="J. Anim. Genet.">
        <title>Multiple reference genome sequences of hot pepper reveal the massive evolution of plant disease resistance genes by retroduplication.</title>
        <authorList>
            <person name="Kim S."/>
            <person name="Park J."/>
            <person name="Yeom S.-I."/>
            <person name="Kim Y.-M."/>
            <person name="Seo E."/>
            <person name="Kim K.-T."/>
            <person name="Kim M.-S."/>
            <person name="Lee J.M."/>
            <person name="Cheong K."/>
            <person name="Shin H.-S."/>
            <person name="Kim S.-B."/>
            <person name="Han K."/>
            <person name="Lee J."/>
            <person name="Park M."/>
            <person name="Lee H.-A."/>
            <person name="Lee H.-Y."/>
            <person name="Lee Y."/>
            <person name="Oh S."/>
            <person name="Lee J.H."/>
            <person name="Choi E."/>
            <person name="Choi E."/>
            <person name="Lee S.E."/>
            <person name="Jeon J."/>
            <person name="Kim H."/>
            <person name="Choi G."/>
            <person name="Song H."/>
            <person name="Lee J."/>
            <person name="Lee S.-C."/>
            <person name="Kwon J.-K."/>
            <person name="Lee H.-Y."/>
            <person name="Koo N."/>
            <person name="Hong Y."/>
            <person name="Kim R.W."/>
            <person name="Kang W.-H."/>
            <person name="Huh J.H."/>
            <person name="Kang B.-C."/>
            <person name="Yang T.-J."/>
            <person name="Lee Y.-H."/>
            <person name="Bennetzen J.L."/>
            <person name="Choi D."/>
        </authorList>
    </citation>
    <scope>NUCLEOTIDE SEQUENCE [LARGE SCALE GENOMIC DNA]</scope>
    <source>
        <strain evidence="6">cv. PBC81</strain>
    </source>
</reference>
<dbReference type="InterPro" id="IPR036085">
    <property type="entry name" value="PAZ_dom_sf"/>
</dbReference>
<evidence type="ECO:0000313" key="6">
    <source>
        <dbReference type="Proteomes" id="UP000224567"/>
    </source>
</evidence>
<gene>
    <name evidence="5" type="ORF">CQW23_31193</name>
</gene>
<dbReference type="FunFam" id="2.170.260.10:FF:000001">
    <property type="entry name" value="Protein argonaute-2"/>
    <property type="match status" value="1"/>
</dbReference>
<feature type="compositionally biased region" description="Acidic residues" evidence="3">
    <location>
        <begin position="332"/>
        <end position="347"/>
    </location>
</feature>
<dbReference type="InterPro" id="IPR032472">
    <property type="entry name" value="ArgoL2"/>
</dbReference>
<dbReference type="AlphaFoldDB" id="A0A2G2V8F6"/>
<dbReference type="Pfam" id="PF12764">
    <property type="entry name" value="Gly-rich_Ago1"/>
    <property type="match status" value="1"/>
</dbReference>
<dbReference type="Pfam" id="PF16488">
    <property type="entry name" value="ArgoL2"/>
    <property type="match status" value="1"/>
</dbReference>
<dbReference type="InterPro" id="IPR024357">
    <property type="entry name" value="Argonaut_Gly-rich"/>
</dbReference>
<proteinExistence type="inferred from homology"/>
<dbReference type="SMART" id="SM00949">
    <property type="entry name" value="PAZ"/>
    <property type="match status" value="1"/>
</dbReference>
<keyword evidence="2" id="KW-0943">RNA-mediated gene silencing</keyword>
<comment type="similarity">
    <text evidence="1">Belongs to the argonaute family. Ago subfamily.</text>
</comment>
<dbReference type="InterPro" id="IPR003100">
    <property type="entry name" value="PAZ_dom"/>
</dbReference>
<feature type="compositionally biased region" description="Polar residues" evidence="3">
    <location>
        <begin position="25"/>
        <end position="35"/>
    </location>
</feature>
<evidence type="ECO:0000313" key="5">
    <source>
        <dbReference type="EMBL" id="PHT29188.1"/>
    </source>
</evidence>
<dbReference type="GO" id="GO:0031047">
    <property type="term" value="P:regulatory ncRNA-mediated gene silencing"/>
    <property type="evidence" value="ECO:0007669"/>
    <property type="project" value="UniProtKB-KW"/>
</dbReference>
<dbReference type="Gene3D" id="2.170.260.10">
    <property type="entry name" value="paz domain"/>
    <property type="match status" value="1"/>
</dbReference>
<dbReference type="SUPFAM" id="SSF53335">
    <property type="entry name" value="S-adenosyl-L-methionine-dependent methyltransferases"/>
    <property type="match status" value="1"/>
</dbReference>
<dbReference type="InterPro" id="IPR029063">
    <property type="entry name" value="SAM-dependent_MTases_sf"/>
</dbReference>
<dbReference type="CDD" id="cd02846">
    <property type="entry name" value="PAZ_argonaute_like"/>
    <property type="match status" value="1"/>
</dbReference>
<sequence length="778" mass="87233">MSPVPEQNQAIETPHQPVPYGRPSETYSEAGSSSQPPEPTTHQVTQQFQQLAVQPEPAATQALPASSKSMRFPLRPGKGNKGTRCIVKANHNKGTRCIVKANHFLAQLPDKDLHQYDVSITPEVSSRGVNRTAMEQLVKLYRESHLGKRLPAYDGRKSLYTAGPLPFIQKDFKITLLDDDDGPGGASIRLLNDGFIQDIALEREVEGDLMLGDLGQGLGLRPGILDGTISISAVQWLCNADKSCHEPRIRLKAFFSSLYRCLGRGARAVLQVYPEYLAQRELILGFAMQAGFSGGIVVDYPHSSQRRKEYLVLTCGPPSLSTTTPAGKGEDGESCSDEDSSEDEENQTADAPQEALQVLDIVLRELPTSRYCPVGRSFYSPDLGRRQPLGEGLESWSGFYQSIRPTQMGLSLNIDMCSTAFIEPLPVVDFVSQLLNWDVSSRPLSDADRFKIKKALRGVKLEVTHCGNMRRRYRISGLTSQATKELIFPVDERGTMKAVVEYFRETYGFVIQHTQLPCLQVGNIQRPNNLPMEVCKIVEGQRCSKRLNERQITALLKVTCQRPQEREGDILQTVSHNAYADDPYAKEFGIKISEKLAQVEARILPAPWLKYHDTGREKDCLPQVGQWNMMNKTYNPNPVLPPVSARPDQVERVLKIRFHDAMTKLQPSDLKRICETDLGIVSLCCLTKHVFKMSKQYLANVSLKINVKVVASQDWPEITKYCGLVSAQAHRQELIQDLYKTWQDPTRGTVAGGMTKYCALFLVLEEHSLTFKFIRYWT</sequence>
<dbReference type="Proteomes" id="UP000224567">
    <property type="component" value="Unassembled WGS sequence"/>
</dbReference>
<evidence type="ECO:0000256" key="2">
    <source>
        <dbReference type="ARBA" id="ARBA00023158"/>
    </source>
</evidence>
<dbReference type="SUPFAM" id="SSF101690">
    <property type="entry name" value="PAZ domain"/>
    <property type="match status" value="1"/>
</dbReference>
<dbReference type="SMART" id="SM01163">
    <property type="entry name" value="DUF1785"/>
    <property type="match status" value="1"/>
</dbReference>
<dbReference type="Pfam" id="PF16486">
    <property type="entry name" value="ArgoN"/>
    <property type="match status" value="1"/>
</dbReference>
<evidence type="ECO:0000256" key="1">
    <source>
        <dbReference type="ARBA" id="ARBA00008201"/>
    </source>
</evidence>
<comment type="caution">
    <text evidence="5">The sequence shown here is derived from an EMBL/GenBank/DDBJ whole genome shotgun (WGS) entry which is preliminary data.</text>
</comment>
<dbReference type="STRING" id="33114.A0A2G2V8F6"/>
<dbReference type="InterPro" id="IPR032474">
    <property type="entry name" value="Argonaute_N"/>
</dbReference>
<dbReference type="PROSITE" id="PS50821">
    <property type="entry name" value="PAZ"/>
    <property type="match status" value="1"/>
</dbReference>
<feature type="domain" description="PAZ" evidence="4">
    <location>
        <begin position="426"/>
        <end position="539"/>
    </location>
</feature>
<feature type="region of interest" description="Disordered" evidence="3">
    <location>
        <begin position="321"/>
        <end position="351"/>
    </location>
</feature>
<reference evidence="5 6" key="1">
    <citation type="journal article" date="2017" name="Genome Biol.">
        <title>New reference genome sequences of hot pepper reveal the massive evolution of plant disease-resistance genes by retroduplication.</title>
        <authorList>
            <person name="Kim S."/>
            <person name="Park J."/>
            <person name="Yeom S.I."/>
            <person name="Kim Y.M."/>
            <person name="Seo E."/>
            <person name="Kim K.T."/>
            <person name="Kim M.S."/>
            <person name="Lee J.M."/>
            <person name="Cheong K."/>
            <person name="Shin H.S."/>
            <person name="Kim S.B."/>
            <person name="Han K."/>
            <person name="Lee J."/>
            <person name="Park M."/>
            <person name="Lee H.A."/>
            <person name="Lee H.Y."/>
            <person name="Lee Y."/>
            <person name="Oh S."/>
            <person name="Lee J.H."/>
            <person name="Choi E."/>
            <person name="Choi E."/>
            <person name="Lee S.E."/>
            <person name="Jeon J."/>
            <person name="Kim H."/>
            <person name="Choi G."/>
            <person name="Song H."/>
            <person name="Lee J."/>
            <person name="Lee S.C."/>
            <person name="Kwon J.K."/>
            <person name="Lee H.Y."/>
            <person name="Koo N."/>
            <person name="Hong Y."/>
            <person name="Kim R.W."/>
            <person name="Kang W.H."/>
            <person name="Huh J.H."/>
            <person name="Kang B.C."/>
            <person name="Yang T.J."/>
            <person name="Lee Y.H."/>
            <person name="Bennetzen J.L."/>
            <person name="Choi D."/>
        </authorList>
    </citation>
    <scope>NUCLEOTIDE SEQUENCE [LARGE SCALE GENOMIC DNA]</scope>
    <source>
        <strain evidence="6">cv. PBC81</strain>
    </source>
</reference>
<feature type="region of interest" description="Disordered" evidence="3">
    <location>
        <begin position="1"/>
        <end position="77"/>
    </location>
</feature>